<gene>
    <name evidence="1" type="ORF">K503DRAFT_544530</name>
</gene>
<name>A0A1B7NH92_9AGAM</name>
<keyword evidence="2" id="KW-1185">Reference proteome</keyword>
<dbReference type="EMBL" id="KV448128">
    <property type="protein sequence ID" value="OAX44132.1"/>
    <property type="molecule type" value="Genomic_DNA"/>
</dbReference>
<dbReference type="InParanoid" id="A0A1B7NH92"/>
<reference evidence="1 2" key="1">
    <citation type="submission" date="2016-06" db="EMBL/GenBank/DDBJ databases">
        <title>Comparative genomics of the ectomycorrhizal sister species Rhizopogon vinicolor and Rhizopogon vesiculosus (Basidiomycota: Boletales) reveals a divergence of the mating type B locus.</title>
        <authorList>
            <consortium name="DOE Joint Genome Institute"/>
            <person name="Mujic A.B."/>
            <person name="Kuo A."/>
            <person name="Tritt A."/>
            <person name="Lipzen A."/>
            <person name="Chen C."/>
            <person name="Johnson J."/>
            <person name="Sharma A."/>
            <person name="Barry K."/>
            <person name="Grigoriev I.V."/>
            <person name="Spatafora J.W."/>
        </authorList>
    </citation>
    <scope>NUCLEOTIDE SEQUENCE [LARGE SCALE GENOMIC DNA]</scope>
    <source>
        <strain evidence="1 2">AM-OR11-026</strain>
    </source>
</reference>
<proteinExistence type="predicted"/>
<sequence length="205" mass="23653">MCTLRRDSPSLSRNTCTTYRARVRRVGSLQFQVLMVKISPGWRPRNQPRRQSGAINVPAYIMFCLGFQLPAVYRPPRSVHLYRQKVSISRFPVLQRPMVHISYSVPKPRTYVLQLKSGLQIDILLMTTARSSGWLFACPQRVQFWQQLACGCTEVGRLSSCNLPYYSKNWTIESHFPPIRSLCTRRAKSSCLMVISMMFTITLKT</sequence>
<evidence type="ECO:0000313" key="1">
    <source>
        <dbReference type="EMBL" id="OAX44132.1"/>
    </source>
</evidence>
<organism evidence="1 2">
    <name type="scientific">Rhizopogon vinicolor AM-OR11-026</name>
    <dbReference type="NCBI Taxonomy" id="1314800"/>
    <lineage>
        <taxon>Eukaryota</taxon>
        <taxon>Fungi</taxon>
        <taxon>Dikarya</taxon>
        <taxon>Basidiomycota</taxon>
        <taxon>Agaricomycotina</taxon>
        <taxon>Agaricomycetes</taxon>
        <taxon>Agaricomycetidae</taxon>
        <taxon>Boletales</taxon>
        <taxon>Suillineae</taxon>
        <taxon>Rhizopogonaceae</taxon>
        <taxon>Rhizopogon</taxon>
    </lineage>
</organism>
<dbReference type="Proteomes" id="UP000092154">
    <property type="component" value="Unassembled WGS sequence"/>
</dbReference>
<accession>A0A1B7NH92</accession>
<protein>
    <submittedName>
        <fullName evidence="1">Uncharacterized protein</fullName>
    </submittedName>
</protein>
<dbReference type="AlphaFoldDB" id="A0A1B7NH92"/>
<evidence type="ECO:0000313" key="2">
    <source>
        <dbReference type="Proteomes" id="UP000092154"/>
    </source>
</evidence>